<reference evidence="3 4" key="1">
    <citation type="submission" date="2018-11" db="EMBL/GenBank/DDBJ databases">
        <title>Sequencing the genomes of 1000 actinobacteria strains.</title>
        <authorList>
            <person name="Klenk H.-P."/>
        </authorList>
    </citation>
    <scope>NUCLEOTIDE SEQUENCE [LARGE SCALE GENOMIC DNA]</scope>
    <source>
        <strain evidence="3 4">DSM 12652</strain>
    </source>
</reference>
<feature type="region of interest" description="Disordered" evidence="1">
    <location>
        <begin position="1"/>
        <end position="28"/>
    </location>
</feature>
<keyword evidence="4" id="KW-1185">Reference proteome</keyword>
<keyword evidence="2" id="KW-0812">Transmembrane</keyword>
<organism evidence="3 4">
    <name type="scientific">Nocardioides aurantiacus</name>
    <dbReference type="NCBI Taxonomy" id="86796"/>
    <lineage>
        <taxon>Bacteria</taxon>
        <taxon>Bacillati</taxon>
        <taxon>Actinomycetota</taxon>
        <taxon>Actinomycetes</taxon>
        <taxon>Propionibacteriales</taxon>
        <taxon>Nocardioidaceae</taxon>
        <taxon>Nocardioides</taxon>
    </lineage>
</organism>
<gene>
    <name evidence="3" type="ORF">EDD33_2095</name>
</gene>
<dbReference type="Proteomes" id="UP000281738">
    <property type="component" value="Unassembled WGS sequence"/>
</dbReference>
<keyword evidence="2" id="KW-1133">Transmembrane helix</keyword>
<protein>
    <submittedName>
        <fullName evidence="3">Uncharacterized protein</fullName>
    </submittedName>
</protein>
<dbReference type="AlphaFoldDB" id="A0A3N2CUR3"/>
<evidence type="ECO:0000256" key="1">
    <source>
        <dbReference type="SAM" id="MobiDB-lite"/>
    </source>
</evidence>
<comment type="caution">
    <text evidence="3">The sequence shown here is derived from an EMBL/GenBank/DDBJ whole genome shotgun (WGS) entry which is preliminary data.</text>
</comment>
<evidence type="ECO:0000313" key="3">
    <source>
        <dbReference type="EMBL" id="ROR91229.1"/>
    </source>
</evidence>
<evidence type="ECO:0000313" key="4">
    <source>
        <dbReference type="Proteomes" id="UP000281738"/>
    </source>
</evidence>
<proteinExistence type="predicted"/>
<sequence length="143" mass="15545">MRFSYPGRMTEGTQAEVGPTRGADGDDAAERRRAGAVAAARAERWQLLIRVAPFFVLFYGFVPFQIYLLSLGDAWGEMGWGVPLTVVGAVLFTLGFRKRLQRVNHVLRGGEQRTGGWGLISLALVCTLVGFAGPFWVNGAVNG</sequence>
<accession>A0A3N2CUR3</accession>
<feature type="transmembrane region" description="Helical" evidence="2">
    <location>
        <begin position="47"/>
        <end position="66"/>
    </location>
</feature>
<feature type="transmembrane region" description="Helical" evidence="2">
    <location>
        <begin position="78"/>
        <end position="96"/>
    </location>
</feature>
<keyword evidence="2" id="KW-0472">Membrane</keyword>
<feature type="transmembrane region" description="Helical" evidence="2">
    <location>
        <begin position="117"/>
        <end position="137"/>
    </location>
</feature>
<name>A0A3N2CUR3_9ACTN</name>
<evidence type="ECO:0000256" key="2">
    <source>
        <dbReference type="SAM" id="Phobius"/>
    </source>
</evidence>
<dbReference type="EMBL" id="RKHO01000001">
    <property type="protein sequence ID" value="ROR91229.1"/>
    <property type="molecule type" value="Genomic_DNA"/>
</dbReference>